<name>A0ABW7EWF3_9BURK</name>
<dbReference type="EMBL" id="JBIGHV010000001">
    <property type="protein sequence ID" value="MFG6428630.1"/>
    <property type="molecule type" value="Genomic_DNA"/>
</dbReference>
<evidence type="ECO:0000256" key="1">
    <source>
        <dbReference type="ARBA" id="ARBA00007177"/>
    </source>
</evidence>
<comment type="caution">
    <text evidence="4">The sequence shown here is derived from an EMBL/GenBank/DDBJ whole genome shotgun (WGS) entry which is preliminary data.</text>
</comment>
<organism evidence="4 5">
    <name type="scientific">Pelomonas parva</name>
    <dbReference type="NCBI Taxonomy" id="3299032"/>
    <lineage>
        <taxon>Bacteria</taxon>
        <taxon>Pseudomonadati</taxon>
        <taxon>Pseudomonadota</taxon>
        <taxon>Betaproteobacteria</taxon>
        <taxon>Burkholderiales</taxon>
        <taxon>Sphaerotilaceae</taxon>
        <taxon>Roseateles</taxon>
    </lineage>
</organism>
<keyword evidence="3" id="KW-0963">Cytoplasm</keyword>
<comment type="similarity">
    <text evidence="1 3">Belongs to the UreD family.</text>
</comment>
<evidence type="ECO:0000256" key="2">
    <source>
        <dbReference type="ARBA" id="ARBA00023186"/>
    </source>
</evidence>
<keyword evidence="5" id="KW-1185">Reference proteome</keyword>
<keyword evidence="2 3" id="KW-0143">Chaperone</keyword>
<proteinExistence type="inferred from homology"/>
<dbReference type="Proteomes" id="UP001606210">
    <property type="component" value="Unassembled WGS sequence"/>
</dbReference>
<dbReference type="Pfam" id="PF01774">
    <property type="entry name" value="UreD"/>
    <property type="match status" value="1"/>
</dbReference>
<comment type="function">
    <text evidence="3">Required for maturation of urease via the functional incorporation of the urease nickel metallocenter.</text>
</comment>
<dbReference type="PANTHER" id="PTHR33643">
    <property type="entry name" value="UREASE ACCESSORY PROTEIN D"/>
    <property type="match status" value="1"/>
</dbReference>
<dbReference type="RefSeq" id="WP_394475561.1">
    <property type="nucleotide sequence ID" value="NZ_JBIGHV010000001.1"/>
</dbReference>
<dbReference type="HAMAP" id="MF_01384">
    <property type="entry name" value="UreD"/>
    <property type="match status" value="1"/>
</dbReference>
<evidence type="ECO:0000313" key="4">
    <source>
        <dbReference type="EMBL" id="MFG6428630.1"/>
    </source>
</evidence>
<reference evidence="4 5" key="1">
    <citation type="submission" date="2024-08" db="EMBL/GenBank/DDBJ databases">
        <authorList>
            <person name="Lu H."/>
        </authorList>
    </citation>
    <scope>NUCLEOTIDE SEQUENCE [LARGE SCALE GENOMIC DNA]</scope>
    <source>
        <strain evidence="4 5">LYH14W</strain>
    </source>
</reference>
<dbReference type="InterPro" id="IPR002669">
    <property type="entry name" value="UreD"/>
</dbReference>
<evidence type="ECO:0000313" key="5">
    <source>
        <dbReference type="Proteomes" id="UP001606210"/>
    </source>
</evidence>
<evidence type="ECO:0000256" key="3">
    <source>
        <dbReference type="HAMAP-Rule" id="MF_01384"/>
    </source>
</evidence>
<keyword evidence="3" id="KW-0996">Nickel insertion</keyword>
<dbReference type="PANTHER" id="PTHR33643:SF1">
    <property type="entry name" value="UREASE ACCESSORY PROTEIN D"/>
    <property type="match status" value="1"/>
</dbReference>
<comment type="subunit">
    <text evidence="3">UreD, UreF and UreG form a complex that acts as a GTP-hydrolysis-dependent molecular chaperone, activating the urease apoprotein by helping to assemble the nickel containing metallocenter of UreC. The UreE protein probably delivers the nickel.</text>
</comment>
<comment type="subcellular location">
    <subcellularLocation>
        <location evidence="3">Cytoplasm</location>
    </subcellularLocation>
</comment>
<sequence>MVDLIRWPARLTLSAARDGSGATRVHARHDGPLRLLKTLYPETNRIAHAVLVHPPGGLVGGDRLDIRIDVEPGAHLLVTTPAATRFYRSNAGEAAQVVHASVGEGARLEWLPQETLAYPNCIARNEVRLSLAPGASLFATEVLGLGLPAAGQHFDAGKLLQHLEISGQWLDRGWLDAADKALLDGPCGLVGKRVLGTLAYAQTRTLAEADALLADSRALLADVPLSGITHLAGPRGAVLLMRVVGDEVEAVTLALRRVRALWRERLWALPGGDPRIWAT</sequence>
<protein>
    <recommendedName>
        <fullName evidence="3">Urease accessory protein UreD</fullName>
    </recommendedName>
</protein>
<accession>A0ABW7EWF3</accession>
<gene>
    <name evidence="3" type="primary">ureD</name>
    <name evidence="4" type="ORF">ACG00Y_01825</name>
</gene>